<feature type="coiled-coil region" evidence="1">
    <location>
        <begin position="94"/>
        <end position="121"/>
    </location>
</feature>
<dbReference type="EMBL" id="JBHTGR010000015">
    <property type="protein sequence ID" value="MFC7747096.1"/>
    <property type="molecule type" value="Genomic_DNA"/>
</dbReference>
<evidence type="ECO:0000256" key="2">
    <source>
        <dbReference type="SAM" id="MobiDB-lite"/>
    </source>
</evidence>
<feature type="signal peptide" evidence="3">
    <location>
        <begin position="1"/>
        <end position="28"/>
    </location>
</feature>
<proteinExistence type="predicted"/>
<dbReference type="RefSeq" id="WP_382358616.1">
    <property type="nucleotide sequence ID" value="NZ_JBHTGR010000015.1"/>
</dbReference>
<evidence type="ECO:0000313" key="4">
    <source>
        <dbReference type="EMBL" id="MFC7747096.1"/>
    </source>
</evidence>
<accession>A0ABW2UWV0</accession>
<organism evidence="4 5">
    <name type="scientific">Lentibacillus kimchii</name>
    <dbReference type="NCBI Taxonomy" id="1542911"/>
    <lineage>
        <taxon>Bacteria</taxon>
        <taxon>Bacillati</taxon>
        <taxon>Bacillota</taxon>
        <taxon>Bacilli</taxon>
        <taxon>Bacillales</taxon>
        <taxon>Bacillaceae</taxon>
        <taxon>Lentibacillus</taxon>
    </lineage>
</organism>
<keyword evidence="5" id="KW-1185">Reference proteome</keyword>
<feature type="compositionally biased region" description="Basic and acidic residues" evidence="2">
    <location>
        <begin position="47"/>
        <end position="58"/>
    </location>
</feature>
<evidence type="ECO:0000313" key="5">
    <source>
        <dbReference type="Proteomes" id="UP001596620"/>
    </source>
</evidence>
<evidence type="ECO:0000256" key="3">
    <source>
        <dbReference type="SAM" id="SignalP"/>
    </source>
</evidence>
<feature type="compositionally biased region" description="Polar residues" evidence="2">
    <location>
        <begin position="59"/>
        <end position="69"/>
    </location>
</feature>
<keyword evidence="3" id="KW-0732">Signal</keyword>
<sequence length="140" mass="16129">MKIKNKLIASAAITLVGTLSFVSGDVSAHQPDTADILHNQNQHIQEETRSHNVEELSETKNQLQKNTSSKITDSVNLLNDKQKTYLKQSQHDIETYYNDRLSDLEDEAKALQKQNFETYKKNKQEEIDDRTEKVLQKLLD</sequence>
<protein>
    <submittedName>
        <fullName evidence="4">Uncharacterized protein</fullName>
    </submittedName>
</protein>
<evidence type="ECO:0000256" key="1">
    <source>
        <dbReference type="SAM" id="Coils"/>
    </source>
</evidence>
<comment type="caution">
    <text evidence="4">The sequence shown here is derived from an EMBL/GenBank/DDBJ whole genome shotgun (WGS) entry which is preliminary data.</text>
</comment>
<feature type="chain" id="PRO_5046793269" evidence="3">
    <location>
        <begin position="29"/>
        <end position="140"/>
    </location>
</feature>
<name>A0ABW2UWV0_9BACI</name>
<reference evidence="5" key="1">
    <citation type="journal article" date="2019" name="Int. J. Syst. Evol. Microbiol.">
        <title>The Global Catalogue of Microorganisms (GCM) 10K type strain sequencing project: providing services to taxonomists for standard genome sequencing and annotation.</title>
        <authorList>
            <consortium name="The Broad Institute Genomics Platform"/>
            <consortium name="The Broad Institute Genome Sequencing Center for Infectious Disease"/>
            <person name="Wu L."/>
            <person name="Ma J."/>
        </authorList>
    </citation>
    <scope>NUCLEOTIDE SEQUENCE [LARGE SCALE GENOMIC DNA]</scope>
    <source>
        <strain evidence="5">JCM 30234</strain>
    </source>
</reference>
<feature type="region of interest" description="Disordered" evidence="2">
    <location>
        <begin position="47"/>
        <end position="69"/>
    </location>
</feature>
<dbReference type="Proteomes" id="UP001596620">
    <property type="component" value="Unassembled WGS sequence"/>
</dbReference>
<keyword evidence="1" id="KW-0175">Coiled coil</keyword>
<gene>
    <name evidence="4" type="ORF">ACFQU8_07585</name>
</gene>